<comment type="subunit">
    <text evidence="3">Homodimer.</text>
</comment>
<dbReference type="KEGG" id="pary:A4V02_09240"/>
<dbReference type="GO" id="GO:0051087">
    <property type="term" value="F:protein-folding chaperone binding"/>
    <property type="evidence" value="ECO:0007669"/>
    <property type="project" value="InterPro"/>
</dbReference>
<accession>A0A1Z2XKZ1</accession>
<dbReference type="STRING" id="1796646.A4V02_09240"/>
<reference evidence="8" key="1">
    <citation type="submission" date="2016-04" db="EMBL/GenBank/DDBJ databases">
        <title>Complete Genome Sequences of Twelve Strains of a Stable Defined Moderately Diverse Mouse Microbiota 2 (sDMDMm2).</title>
        <authorList>
            <person name="Uchimura Y."/>
            <person name="Wyss M."/>
            <person name="Brugiroux S."/>
            <person name="Limenitakis J.P."/>
            <person name="Stecher B."/>
            <person name="McCoy K.D."/>
            <person name="Macpherson A.J."/>
        </authorList>
    </citation>
    <scope>NUCLEOTIDE SEQUENCE [LARGE SCALE GENOMIC DNA]</scope>
    <source>
        <strain evidence="8">YL27</strain>
    </source>
</reference>
<dbReference type="CDD" id="cd00446">
    <property type="entry name" value="GrpE"/>
    <property type="match status" value="1"/>
</dbReference>
<dbReference type="GO" id="GO:0042803">
    <property type="term" value="F:protein homodimerization activity"/>
    <property type="evidence" value="ECO:0007669"/>
    <property type="project" value="InterPro"/>
</dbReference>
<dbReference type="GO" id="GO:0051082">
    <property type="term" value="F:unfolded protein binding"/>
    <property type="evidence" value="ECO:0007669"/>
    <property type="project" value="TreeGrafter"/>
</dbReference>
<keyword evidence="3" id="KW-0963">Cytoplasm</keyword>
<dbReference type="EMBL" id="CP015402">
    <property type="protein sequence ID" value="ANU64823.2"/>
    <property type="molecule type" value="Genomic_DNA"/>
</dbReference>
<comment type="function">
    <text evidence="3">Participates actively in the response to hyperosmotic and heat shock by preventing the aggregation of stress-denatured proteins, in association with DnaK and GrpE. It is the nucleotide exchange factor for DnaK and may function as a thermosensor. Unfolded proteins bind initially to DnaJ; upon interaction with the DnaJ-bound protein, DnaK hydrolyzes its bound ATP, resulting in the formation of a stable complex. GrpE releases ADP from DnaK; ATP binding to DnaK triggers the release of the substrate protein, thus completing the reaction cycle. Several rounds of ATP-dependent interactions between DnaJ, DnaK and GrpE are required for fully efficient folding.</text>
</comment>
<dbReference type="AlphaFoldDB" id="A0A1B1SDL5"/>
<dbReference type="GO" id="GO:0005737">
    <property type="term" value="C:cytoplasm"/>
    <property type="evidence" value="ECO:0007669"/>
    <property type="project" value="UniProtKB-SubCell"/>
</dbReference>
<dbReference type="PRINTS" id="PR00773">
    <property type="entry name" value="GRPEPROTEIN"/>
</dbReference>
<sequence length="204" mass="23118">MDKNKNHDNVTEPQHVADNEISVNDIDNEFVEQQEAEAAKDIADEEMNKVDALQQELDQTRAQLEKEKKEYLFLMAEFDNFRKRTLKEKSELIKNGGENALKGLLPVVDDFERSLEAIKSSDDAASIREGVELIYNKFVKYLEQNGVKPIDSAPGVDFDTELHEAVTMFPAPDESQKGKVIDTVQKGYTLHDKVLRHAKVVVGQ</sequence>
<organism evidence="7 8">
    <name type="scientific">Muribaculum intestinale</name>
    <dbReference type="NCBI Taxonomy" id="1796646"/>
    <lineage>
        <taxon>Bacteria</taxon>
        <taxon>Pseudomonadati</taxon>
        <taxon>Bacteroidota</taxon>
        <taxon>Bacteroidia</taxon>
        <taxon>Bacteroidales</taxon>
        <taxon>Muribaculaceae</taxon>
        <taxon>Muribaculum</taxon>
    </lineage>
</organism>
<protein>
    <recommendedName>
        <fullName evidence="3">Protein GrpE</fullName>
    </recommendedName>
    <alternativeName>
        <fullName evidence="3">HSP-70 cofactor</fullName>
    </alternativeName>
</protein>
<dbReference type="InterPro" id="IPR000740">
    <property type="entry name" value="GrpE"/>
</dbReference>
<dbReference type="SUPFAM" id="SSF58014">
    <property type="entry name" value="Coiled-coil domain of nucleotide exchange factor GrpE"/>
    <property type="match status" value="1"/>
</dbReference>
<dbReference type="Gene3D" id="2.30.22.10">
    <property type="entry name" value="Head domain of nucleotide exchange factor GrpE"/>
    <property type="match status" value="1"/>
</dbReference>
<comment type="similarity">
    <text evidence="1 3 4">Belongs to the GrpE family.</text>
</comment>
<feature type="coiled-coil region" evidence="5">
    <location>
        <begin position="36"/>
        <end position="77"/>
    </location>
</feature>
<feature type="region of interest" description="Disordered" evidence="6">
    <location>
        <begin position="1"/>
        <end position="23"/>
    </location>
</feature>
<dbReference type="HAMAP" id="MF_01151">
    <property type="entry name" value="GrpE"/>
    <property type="match status" value="1"/>
</dbReference>
<dbReference type="SUPFAM" id="SSF51064">
    <property type="entry name" value="Head domain of nucleotide exchange factor GrpE"/>
    <property type="match status" value="1"/>
</dbReference>
<evidence type="ECO:0000313" key="7">
    <source>
        <dbReference type="EMBL" id="ANU64823.2"/>
    </source>
</evidence>
<keyword evidence="2 3" id="KW-0143">Chaperone</keyword>
<dbReference type="Proteomes" id="UP000186351">
    <property type="component" value="Chromosome"/>
</dbReference>
<feature type="compositionally biased region" description="Basic and acidic residues" evidence="6">
    <location>
        <begin position="1"/>
        <end position="18"/>
    </location>
</feature>
<dbReference type="InterPro" id="IPR013805">
    <property type="entry name" value="GrpE_CC"/>
</dbReference>
<dbReference type="InterPro" id="IPR009012">
    <property type="entry name" value="GrpE_head"/>
</dbReference>
<evidence type="ECO:0000256" key="6">
    <source>
        <dbReference type="SAM" id="MobiDB-lite"/>
    </source>
</evidence>
<dbReference type="Pfam" id="PF01025">
    <property type="entry name" value="GrpE"/>
    <property type="match status" value="1"/>
</dbReference>
<evidence type="ECO:0000256" key="1">
    <source>
        <dbReference type="ARBA" id="ARBA00009054"/>
    </source>
</evidence>
<gene>
    <name evidence="3" type="primary">grpE</name>
    <name evidence="7" type="ORF">A4V02_09240</name>
</gene>
<dbReference type="GO" id="GO:0000774">
    <property type="term" value="F:adenyl-nucleotide exchange factor activity"/>
    <property type="evidence" value="ECO:0007669"/>
    <property type="project" value="InterPro"/>
</dbReference>
<comment type="subcellular location">
    <subcellularLocation>
        <location evidence="3">Cytoplasm</location>
    </subcellularLocation>
</comment>
<evidence type="ECO:0000256" key="2">
    <source>
        <dbReference type="ARBA" id="ARBA00023186"/>
    </source>
</evidence>
<keyword evidence="3" id="KW-0346">Stress response</keyword>
<keyword evidence="8" id="KW-1185">Reference proteome</keyword>
<evidence type="ECO:0000313" key="8">
    <source>
        <dbReference type="Proteomes" id="UP000186351"/>
    </source>
</evidence>
<dbReference type="GO" id="GO:0006457">
    <property type="term" value="P:protein folding"/>
    <property type="evidence" value="ECO:0007669"/>
    <property type="project" value="InterPro"/>
</dbReference>
<accession>A0A1B1SDL5</accession>
<evidence type="ECO:0000256" key="4">
    <source>
        <dbReference type="RuleBase" id="RU004478"/>
    </source>
</evidence>
<dbReference type="RefSeq" id="WP_084274228.1">
    <property type="nucleotide sequence ID" value="NZ_CAJTAP010000003.1"/>
</dbReference>
<evidence type="ECO:0000256" key="3">
    <source>
        <dbReference type="HAMAP-Rule" id="MF_01151"/>
    </source>
</evidence>
<evidence type="ECO:0000256" key="5">
    <source>
        <dbReference type="SAM" id="Coils"/>
    </source>
</evidence>
<dbReference type="Gene3D" id="3.90.20.20">
    <property type="match status" value="1"/>
</dbReference>
<keyword evidence="5" id="KW-0175">Coiled coil</keyword>
<dbReference type="OrthoDB" id="9812586at2"/>
<dbReference type="PANTHER" id="PTHR21237:SF23">
    <property type="entry name" value="GRPE PROTEIN HOMOLOG, MITOCHONDRIAL"/>
    <property type="match status" value="1"/>
</dbReference>
<name>A0A1B1SDL5_9BACT</name>
<dbReference type="PANTHER" id="PTHR21237">
    <property type="entry name" value="GRPE PROTEIN"/>
    <property type="match status" value="1"/>
</dbReference>
<proteinExistence type="inferred from homology"/>